<evidence type="ECO:0000259" key="10">
    <source>
        <dbReference type="PROSITE" id="PS51918"/>
    </source>
</evidence>
<evidence type="ECO:0000256" key="5">
    <source>
        <dbReference type="ARBA" id="ARBA00023004"/>
    </source>
</evidence>
<keyword evidence="7 9" id="KW-0456">Lyase</keyword>
<dbReference type="SFLD" id="SFLDS00029">
    <property type="entry name" value="Radical_SAM"/>
    <property type="match status" value="1"/>
</dbReference>
<dbReference type="SFLD" id="SFLDG01071">
    <property type="entry name" value="tRNA_wybutosine-synthesizing"/>
    <property type="match status" value="1"/>
</dbReference>
<name>A0A1F2P817_9EURY</name>
<dbReference type="CDD" id="cd01335">
    <property type="entry name" value="Radical_SAM"/>
    <property type="match status" value="1"/>
</dbReference>
<keyword evidence="9" id="KW-0963">Cytoplasm</keyword>
<feature type="binding site" evidence="9">
    <location>
        <position position="47"/>
    </location>
    <ligand>
        <name>[4Fe-4S] cluster</name>
        <dbReference type="ChEBI" id="CHEBI:49883"/>
        <label>1</label>
    </ligand>
</feature>
<feature type="binding site" evidence="9">
    <location>
        <position position="56"/>
    </location>
    <ligand>
        <name>[4Fe-4S] cluster</name>
        <dbReference type="ChEBI" id="CHEBI:49883"/>
        <label>2</label>
        <note>4Fe-4S-S-AdoMet</note>
    </ligand>
</feature>
<evidence type="ECO:0000256" key="3">
    <source>
        <dbReference type="ARBA" id="ARBA00022694"/>
    </source>
</evidence>
<keyword evidence="2 9" id="KW-0949">S-adenosyl-L-methionine</keyword>
<feature type="binding site" evidence="9">
    <location>
        <position position="21"/>
    </location>
    <ligand>
        <name>[4Fe-4S] cluster</name>
        <dbReference type="ChEBI" id="CHEBI:49883"/>
        <label>1</label>
    </ligand>
</feature>
<dbReference type="Gene3D" id="3.20.20.70">
    <property type="entry name" value="Aldolase class I"/>
    <property type="match status" value="1"/>
</dbReference>
<dbReference type="SFLD" id="SFLDF00284">
    <property type="entry name" value="tRNA_wybutosine-synthesizing"/>
    <property type="match status" value="1"/>
</dbReference>
<evidence type="ECO:0000256" key="2">
    <source>
        <dbReference type="ARBA" id="ARBA00022691"/>
    </source>
</evidence>
<feature type="binding site" evidence="9">
    <location>
        <position position="34"/>
    </location>
    <ligand>
        <name>[4Fe-4S] cluster</name>
        <dbReference type="ChEBI" id="CHEBI:49883"/>
        <label>1</label>
    </ligand>
</feature>
<dbReference type="GO" id="GO:0102521">
    <property type="term" value="F:tRNA-4-demethylwyosine synthase activity"/>
    <property type="evidence" value="ECO:0007669"/>
    <property type="project" value="UniProtKB-EC"/>
</dbReference>
<gene>
    <name evidence="9" type="primary">taw1</name>
    <name evidence="11" type="ORF">SCAL_001281</name>
</gene>
<keyword evidence="5 9" id="KW-0408">Iron</keyword>
<evidence type="ECO:0000313" key="12">
    <source>
        <dbReference type="Proteomes" id="UP000186940"/>
    </source>
</evidence>
<keyword evidence="4 9" id="KW-0479">Metal-binding</keyword>
<dbReference type="InterPro" id="IPR013917">
    <property type="entry name" value="tRNA_wybutosine-synth"/>
</dbReference>
<comment type="subcellular location">
    <subcellularLocation>
        <location evidence="9">Cytoplasm</location>
    </subcellularLocation>
</comment>
<dbReference type="NCBIfam" id="TIGR03972">
    <property type="entry name" value="rSAM_TYW1"/>
    <property type="match status" value="1"/>
</dbReference>
<dbReference type="GO" id="GO:0008033">
    <property type="term" value="P:tRNA processing"/>
    <property type="evidence" value="ECO:0007669"/>
    <property type="project" value="UniProtKB-UniRule"/>
</dbReference>
<dbReference type="HAMAP" id="MF_01921">
    <property type="entry name" value="TYW1_archaea"/>
    <property type="match status" value="1"/>
</dbReference>
<keyword evidence="12" id="KW-1185">Reference proteome</keyword>
<dbReference type="InterPro" id="IPR013785">
    <property type="entry name" value="Aldolase_TIM"/>
</dbReference>
<keyword evidence="1 9" id="KW-0004">4Fe-4S</keyword>
<comment type="cofactor">
    <cofactor evidence="9">
        <name>[4Fe-4S] cluster</name>
        <dbReference type="ChEBI" id="CHEBI:49883"/>
    </cofactor>
    <text evidence="9">Binds 2 [4Fe-4S] clusters. Binds 1 [4Fe-4S] cluster coordinated with 3 cysteines and an exchangeable S-adenosyl-L-methionine.</text>
</comment>
<dbReference type="Proteomes" id="UP000186940">
    <property type="component" value="Unassembled WGS sequence"/>
</dbReference>
<dbReference type="PANTHER" id="PTHR13930">
    <property type="entry name" value="S-ADENOSYL-L-METHIONINE-DEPENDENT TRNA 4-DEMETHYLWYOSINE SYNTHASE"/>
    <property type="match status" value="1"/>
</dbReference>
<dbReference type="PROSITE" id="PS51918">
    <property type="entry name" value="RADICAL_SAM"/>
    <property type="match status" value="1"/>
</dbReference>
<comment type="function">
    <text evidence="9">Component of the wyosine derivatives biosynthesis pathway that catalyzes the condensation of N-methylguanine with 2 carbon atoms from pyruvate to form the tricyclic 4-demethylwyosine (imG-14) on guanosine-37 of tRNA(Phe).</text>
</comment>
<dbReference type="AlphaFoldDB" id="A0A1F2P817"/>
<feature type="binding site" evidence="9">
    <location>
        <position position="60"/>
    </location>
    <ligand>
        <name>[4Fe-4S] cluster</name>
        <dbReference type="ChEBI" id="CHEBI:49883"/>
        <label>2</label>
        <note>4Fe-4S-S-AdoMet</note>
    </ligand>
</feature>
<evidence type="ECO:0000256" key="9">
    <source>
        <dbReference type="HAMAP-Rule" id="MF_01921"/>
    </source>
</evidence>
<comment type="subunit">
    <text evidence="9">Monomer.</text>
</comment>
<evidence type="ECO:0000256" key="4">
    <source>
        <dbReference type="ARBA" id="ARBA00022723"/>
    </source>
</evidence>
<dbReference type="GO" id="GO:0046872">
    <property type="term" value="F:metal ion binding"/>
    <property type="evidence" value="ECO:0007669"/>
    <property type="project" value="UniProtKB-KW"/>
</dbReference>
<dbReference type="InterPro" id="IPR034556">
    <property type="entry name" value="tRNA_wybutosine-synthase"/>
</dbReference>
<protein>
    <recommendedName>
        <fullName evidence="9">S-adenosyl-L-methionine-dependent tRNA 4-demethylwyosine synthase</fullName>
        <ecNumber evidence="9">4.1.3.44</ecNumber>
    </recommendedName>
    <alternativeName>
        <fullName evidence="9">tRNA wyosine derivatives biosynthesis protein Taw1</fullName>
    </alternativeName>
</protein>
<dbReference type="PATRIC" id="fig|1838285.3.peg.1302"/>
<proteinExistence type="inferred from homology"/>
<keyword evidence="3 9" id="KW-0819">tRNA processing</keyword>
<dbReference type="InterPro" id="IPR058240">
    <property type="entry name" value="rSAM_sf"/>
</dbReference>
<organism evidence="11 12">
    <name type="scientific">Candidatus Syntropharchaeum caldarium</name>
    <dbReference type="NCBI Taxonomy" id="1838285"/>
    <lineage>
        <taxon>Archaea</taxon>
        <taxon>Methanobacteriati</taxon>
        <taxon>Methanobacteriota</taxon>
        <taxon>Stenosarchaea group</taxon>
        <taxon>Methanomicrobia</taxon>
        <taxon>Methanosarcinales</taxon>
        <taxon>ANME-2 cluster</taxon>
        <taxon>Candidatus Syntropharchaeum</taxon>
    </lineage>
</organism>
<dbReference type="Pfam" id="PF08608">
    <property type="entry name" value="Wyosine_form"/>
    <property type="match status" value="1"/>
</dbReference>
<dbReference type="InterPro" id="IPR007197">
    <property type="entry name" value="rSAM"/>
</dbReference>
<comment type="similarity">
    <text evidence="9">Belongs to the TYW1 family.</text>
</comment>
<dbReference type="SUPFAM" id="SSF102114">
    <property type="entry name" value="Radical SAM enzymes"/>
    <property type="match status" value="1"/>
</dbReference>
<feature type="binding site" evidence="9">
    <location>
        <position position="63"/>
    </location>
    <ligand>
        <name>[4Fe-4S] cluster</name>
        <dbReference type="ChEBI" id="CHEBI:49883"/>
        <label>2</label>
        <note>4Fe-4S-S-AdoMet</note>
    </ligand>
</feature>
<sequence length="302" mass="35079">MLESQGYHLFGEHKHSATKRCLWLRRALRGGELCYKGKFYGIASHRCIQMTPSIHCNHECIHCWRPFIDKNEEIIWDMPSELIKGVLTEHRRLLSGYGGSDKTDHKRLLEAEVPKHVAISLIGEPTMYPYLPQLIDEFNKMGLTTFLVTNGTNPDVLKAVRPTQCYISLNAPNKVLYEHVCQPEGDYWENIMKSLEIMAKANWRRTIRLTLIKGINMIDPEAYAELIRLAKPDFVEVKSYMHLGHSRMRLDRGNMPAHHEIKEFADDLLEFMDEYCIRNEVEISRVVMIGKKESSYNCILEV</sequence>
<accession>A0A1F2P817</accession>
<evidence type="ECO:0000256" key="7">
    <source>
        <dbReference type="ARBA" id="ARBA00023239"/>
    </source>
</evidence>
<dbReference type="EMBL" id="LYOS01000004">
    <property type="protein sequence ID" value="OFV67363.1"/>
    <property type="molecule type" value="Genomic_DNA"/>
</dbReference>
<dbReference type="STRING" id="1838285.SCAL_001281"/>
<comment type="catalytic activity">
    <reaction evidence="8 9">
        <text>N(1)-methylguanosine(37) in tRNA(Phe) + pyruvate + S-adenosyl-L-methionine = 4-demethylwyosine(37) in tRNA(Phe) + 5'-deoxyadenosine + L-methionine + CO2 + H2O</text>
        <dbReference type="Rhea" id="RHEA:36347"/>
        <dbReference type="Rhea" id="RHEA-COMP:10164"/>
        <dbReference type="Rhea" id="RHEA-COMP:10165"/>
        <dbReference type="ChEBI" id="CHEBI:15361"/>
        <dbReference type="ChEBI" id="CHEBI:15377"/>
        <dbReference type="ChEBI" id="CHEBI:16526"/>
        <dbReference type="ChEBI" id="CHEBI:17319"/>
        <dbReference type="ChEBI" id="CHEBI:57844"/>
        <dbReference type="ChEBI" id="CHEBI:59789"/>
        <dbReference type="ChEBI" id="CHEBI:64315"/>
        <dbReference type="ChEBI" id="CHEBI:73542"/>
        <dbReference type="EC" id="4.1.3.44"/>
    </reaction>
</comment>
<comment type="caution">
    <text evidence="11">The sequence shown here is derived from an EMBL/GenBank/DDBJ whole genome shotgun (WGS) entry which is preliminary data.</text>
</comment>
<evidence type="ECO:0000313" key="11">
    <source>
        <dbReference type="EMBL" id="OFV67363.1"/>
    </source>
</evidence>
<dbReference type="EC" id="4.1.3.44" evidence="9"/>
<evidence type="ECO:0000256" key="8">
    <source>
        <dbReference type="ARBA" id="ARBA00049466"/>
    </source>
</evidence>
<keyword evidence="6 9" id="KW-0411">Iron-sulfur</keyword>
<dbReference type="Pfam" id="PF04055">
    <property type="entry name" value="Radical_SAM"/>
    <property type="match status" value="1"/>
</dbReference>
<dbReference type="GO" id="GO:0051539">
    <property type="term" value="F:4 iron, 4 sulfur cluster binding"/>
    <property type="evidence" value="ECO:0007669"/>
    <property type="project" value="UniProtKB-UniRule"/>
</dbReference>
<dbReference type="GO" id="GO:0005737">
    <property type="term" value="C:cytoplasm"/>
    <property type="evidence" value="ECO:0007669"/>
    <property type="project" value="UniProtKB-SubCell"/>
</dbReference>
<evidence type="ECO:0000256" key="6">
    <source>
        <dbReference type="ARBA" id="ARBA00023014"/>
    </source>
</evidence>
<evidence type="ECO:0000256" key="1">
    <source>
        <dbReference type="ARBA" id="ARBA00022485"/>
    </source>
</evidence>
<reference evidence="11" key="1">
    <citation type="submission" date="2016-05" db="EMBL/GenBank/DDBJ databases">
        <title>Microbial consortia oxidize butane by reversing methanogenesis.</title>
        <authorList>
            <person name="Laso-Perez R."/>
            <person name="Richter M."/>
            <person name="Wegener G."/>
            <person name="Musat F."/>
        </authorList>
    </citation>
    <scope>NUCLEOTIDE SEQUENCE [LARGE SCALE GENOMIC DNA]</scope>
    <source>
        <strain evidence="11">BOX2</strain>
    </source>
</reference>
<dbReference type="InterPro" id="IPR023993">
    <property type="entry name" value="TYW1_archaea"/>
</dbReference>
<feature type="domain" description="Radical SAM core" evidence="10">
    <location>
        <begin position="40"/>
        <end position="278"/>
    </location>
</feature>
<dbReference type="PANTHER" id="PTHR13930:SF0">
    <property type="entry name" value="S-ADENOSYL-L-METHIONINE-DEPENDENT TRNA 4-DEMETHYLWYOSINE SYNTHASE TYW1-RELATED"/>
    <property type="match status" value="1"/>
</dbReference>